<dbReference type="PROSITE" id="PS51831">
    <property type="entry name" value="HD"/>
    <property type="match status" value="1"/>
</dbReference>
<dbReference type="InterPro" id="IPR003018">
    <property type="entry name" value="GAF"/>
</dbReference>
<dbReference type="InterPro" id="IPR000014">
    <property type="entry name" value="PAS"/>
</dbReference>
<organism evidence="5 6">
    <name type="scientific">Halanaerobium congolense</name>
    <dbReference type="NCBI Taxonomy" id="54121"/>
    <lineage>
        <taxon>Bacteria</taxon>
        <taxon>Bacillati</taxon>
        <taxon>Bacillota</taxon>
        <taxon>Clostridia</taxon>
        <taxon>Halanaerobiales</taxon>
        <taxon>Halanaerobiaceae</taxon>
        <taxon>Halanaerobium</taxon>
    </lineage>
</organism>
<dbReference type="AlphaFoldDB" id="A0A1G6N169"/>
<dbReference type="SUPFAM" id="SSF55073">
    <property type="entry name" value="Nucleotide cyclase"/>
    <property type="match status" value="1"/>
</dbReference>
<dbReference type="InterPro" id="IPR043128">
    <property type="entry name" value="Rev_trsase/Diguanyl_cyclase"/>
</dbReference>
<dbReference type="Pfam" id="PF00990">
    <property type="entry name" value="GGDEF"/>
    <property type="match status" value="1"/>
</dbReference>
<dbReference type="Proteomes" id="UP000324896">
    <property type="component" value="Unassembled WGS sequence"/>
</dbReference>
<dbReference type="PROSITE" id="PS50887">
    <property type="entry name" value="GGDEF"/>
    <property type="match status" value="1"/>
</dbReference>
<gene>
    <name evidence="5" type="ORF">SAMN04488597_11036</name>
</gene>
<dbReference type="Gene3D" id="3.30.450.20">
    <property type="entry name" value="PAS domain"/>
    <property type="match status" value="1"/>
</dbReference>
<dbReference type="InterPro" id="IPR035965">
    <property type="entry name" value="PAS-like_dom_sf"/>
</dbReference>
<dbReference type="Pfam" id="PF13487">
    <property type="entry name" value="HD_5"/>
    <property type="match status" value="1"/>
</dbReference>
<evidence type="ECO:0000259" key="2">
    <source>
        <dbReference type="PROSITE" id="PS50887"/>
    </source>
</evidence>
<dbReference type="NCBIfam" id="TIGR00254">
    <property type="entry name" value="GGDEF"/>
    <property type="match status" value="1"/>
</dbReference>
<protein>
    <submittedName>
        <fullName evidence="5">PAS domain S-box-containing protein/diguanylate cyclase (GGDEF) domain-containing protein</fullName>
    </submittedName>
</protein>
<dbReference type="PANTHER" id="PTHR43155">
    <property type="entry name" value="CYCLIC DI-GMP PHOSPHODIESTERASE PA4108-RELATED"/>
    <property type="match status" value="1"/>
</dbReference>
<evidence type="ECO:0000259" key="3">
    <source>
        <dbReference type="PROSITE" id="PS51831"/>
    </source>
</evidence>
<dbReference type="InterPro" id="IPR000160">
    <property type="entry name" value="GGDEF_dom"/>
</dbReference>
<dbReference type="InterPro" id="IPR003607">
    <property type="entry name" value="HD/PDEase_dom"/>
</dbReference>
<feature type="domain" description="HD-GYP" evidence="4">
    <location>
        <begin position="447"/>
        <end position="632"/>
    </location>
</feature>
<dbReference type="CDD" id="cd01949">
    <property type="entry name" value="GGDEF"/>
    <property type="match status" value="1"/>
</dbReference>
<dbReference type="InterPro" id="IPR029787">
    <property type="entry name" value="Nucleotide_cyclase"/>
</dbReference>
<dbReference type="CDD" id="cd00130">
    <property type="entry name" value="PAS"/>
    <property type="match status" value="1"/>
</dbReference>
<dbReference type="SMART" id="SM00267">
    <property type="entry name" value="GGDEF"/>
    <property type="match status" value="1"/>
</dbReference>
<dbReference type="PROSITE" id="PS50112">
    <property type="entry name" value="PAS"/>
    <property type="match status" value="1"/>
</dbReference>
<evidence type="ECO:0000313" key="5">
    <source>
        <dbReference type="EMBL" id="SDC61570.1"/>
    </source>
</evidence>
<dbReference type="PROSITE" id="PS51832">
    <property type="entry name" value="HD_GYP"/>
    <property type="match status" value="1"/>
</dbReference>
<dbReference type="Gene3D" id="1.10.3210.10">
    <property type="entry name" value="Hypothetical protein af1432"/>
    <property type="match status" value="1"/>
</dbReference>
<evidence type="ECO:0000259" key="4">
    <source>
        <dbReference type="PROSITE" id="PS51832"/>
    </source>
</evidence>
<dbReference type="InterPro" id="IPR029016">
    <property type="entry name" value="GAF-like_dom_sf"/>
</dbReference>
<name>A0A1G6N169_9FIRM</name>
<feature type="domain" description="HD" evidence="3">
    <location>
        <begin position="469"/>
        <end position="591"/>
    </location>
</feature>
<dbReference type="Gene3D" id="3.30.70.270">
    <property type="match status" value="1"/>
</dbReference>
<dbReference type="SUPFAM" id="SSF109604">
    <property type="entry name" value="HD-domain/PDEase-like"/>
    <property type="match status" value="1"/>
</dbReference>
<reference evidence="5 6" key="1">
    <citation type="submission" date="2016-10" db="EMBL/GenBank/DDBJ databases">
        <authorList>
            <person name="Varghese N."/>
            <person name="Submissions S."/>
        </authorList>
    </citation>
    <scope>NUCLEOTIDE SEQUENCE [LARGE SCALE GENOMIC DNA]</scope>
    <source>
        <strain evidence="5 6">WG10</strain>
    </source>
</reference>
<dbReference type="SUPFAM" id="SSF55785">
    <property type="entry name" value="PYP-like sensor domain (PAS domain)"/>
    <property type="match status" value="1"/>
</dbReference>
<dbReference type="SUPFAM" id="SSF55781">
    <property type="entry name" value="GAF domain-like"/>
    <property type="match status" value="1"/>
</dbReference>
<dbReference type="SMART" id="SM00471">
    <property type="entry name" value="HDc"/>
    <property type="match status" value="1"/>
</dbReference>
<proteinExistence type="predicted"/>
<dbReference type="Pfam" id="PF13426">
    <property type="entry name" value="PAS_9"/>
    <property type="match status" value="1"/>
</dbReference>
<dbReference type="PANTHER" id="PTHR43155:SF2">
    <property type="entry name" value="CYCLIC DI-GMP PHOSPHODIESTERASE PA4108"/>
    <property type="match status" value="1"/>
</dbReference>
<evidence type="ECO:0000259" key="1">
    <source>
        <dbReference type="PROSITE" id="PS50112"/>
    </source>
</evidence>
<dbReference type="Gene3D" id="3.30.450.40">
    <property type="match status" value="1"/>
</dbReference>
<dbReference type="NCBIfam" id="TIGR00229">
    <property type="entry name" value="sensory_box"/>
    <property type="match status" value="1"/>
</dbReference>
<dbReference type="SMART" id="SM00091">
    <property type="entry name" value="PAS"/>
    <property type="match status" value="1"/>
</dbReference>
<dbReference type="EMBL" id="FMYT01000010">
    <property type="protein sequence ID" value="SDC61570.1"/>
    <property type="molecule type" value="Genomic_DNA"/>
</dbReference>
<feature type="domain" description="GGDEF" evidence="2">
    <location>
        <begin position="321"/>
        <end position="456"/>
    </location>
</feature>
<dbReference type="CDD" id="cd00077">
    <property type="entry name" value="HDc"/>
    <property type="match status" value="1"/>
</dbReference>
<dbReference type="RefSeq" id="WP_089655738.1">
    <property type="nucleotide sequence ID" value="NZ_FMYT01000010.1"/>
</dbReference>
<evidence type="ECO:0000313" key="6">
    <source>
        <dbReference type="Proteomes" id="UP000324896"/>
    </source>
</evidence>
<sequence length="632" mass="72217">MNDLFKKMDVKTEDIKIPEKTVDQWQELLDMFVQFYGVQDILINNYQAPYLEVKKASSNPDNLFFEGEKFKLEGLYCEDVIESKSSLEVKNAAEIKKWKNSIYMENGLVAYLGYPILWPNGEVYGTICLHDNQKRDFSSQLKKQLKFVKDLVENNLKSLYQSQINYNLNQYYSKMVDSLPAGIMIINQKGQILKVNDAIESMTGYSKDELVGNSIFETVVLAENIEKAKKDIQKIISGKTLTHEVITSKKNGETSYSRMHEKRIKLPNGESGIISIQSDVTDKVESENKIKYASYHDSLTDLYNRSYIEKQIQKINREEKLPLAVIMADLNALKLINDSYGHHQGDKLIIKTAKILKSSCRGEDLIARWGGDEFVIILPQTDLKAVKKIVQRIDRKIADEYLNFENGNKLPLSTALGYAVKKYNYQDFFDILNEAESRMYKNKLTESRNIKNRIVSTLLKSLDKKSQETADHAKRMIATAEKFAEALNLSQAEIEKLILAAGLHDIGKTVIPERILNKKGKLSDKEWQEVKTHSAVGHRILNTTEDYSHISEDVLSHHEHWDGSGYPRGLKGEKIPLLARIIAIIDAYDVMTHDQVYKKAVTKEEALKEINSCVGTQFDPELADVFVKIFSD</sequence>
<dbReference type="Pfam" id="PF01590">
    <property type="entry name" value="GAF"/>
    <property type="match status" value="1"/>
</dbReference>
<dbReference type="InterPro" id="IPR037522">
    <property type="entry name" value="HD_GYP_dom"/>
</dbReference>
<feature type="domain" description="PAS" evidence="1">
    <location>
        <begin position="168"/>
        <end position="239"/>
    </location>
</feature>
<accession>A0A1G6N169</accession>
<dbReference type="InterPro" id="IPR006674">
    <property type="entry name" value="HD_domain"/>
</dbReference>